<protein>
    <submittedName>
        <fullName evidence="2">MutT family protein</fullName>
    </submittedName>
</protein>
<dbReference type="InterPro" id="IPR015797">
    <property type="entry name" value="NUDIX_hydrolase-like_dom_sf"/>
</dbReference>
<dbReference type="SUPFAM" id="SSF55811">
    <property type="entry name" value="Nudix"/>
    <property type="match status" value="1"/>
</dbReference>
<evidence type="ECO:0000313" key="2">
    <source>
        <dbReference type="EMBL" id="KAF4453645.1"/>
    </source>
</evidence>
<organism evidence="2 3">
    <name type="scientific">Fusarium austroafricanum</name>
    <dbReference type="NCBI Taxonomy" id="2364996"/>
    <lineage>
        <taxon>Eukaryota</taxon>
        <taxon>Fungi</taxon>
        <taxon>Dikarya</taxon>
        <taxon>Ascomycota</taxon>
        <taxon>Pezizomycotina</taxon>
        <taxon>Sordariomycetes</taxon>
        <taxon>Hypocreomycetidae</taxon>
        <taxon>Hypocreales</taxon>
        <taxon>Nectriaceae</taxon>
        <taxon>Fusarium</taxon>
        <taxon>Fusarium concolor species complex</taxon>
    </lineage>
</organism>
<comment type="caution">
    <text evidence="2">The sequence shown here is derived from an EMBL/GenBank/DDBJ whole genome shotgun (WGS) entry which is preliminary data.</text>
</comment>
<dbReference type="Proteomes" id="UP000605986">
    <property type="component" value="Unassembled WGS sequence"/>
</dbReference>
<dbReference type="InterPro" id="IPR000086">
    <property type="entry name" value="NUDIX_hydrolase_dom"/>
</dbReference>
<dbReference type="PROSITE" id="PS51462">
    <property type="entry name" value="NUDIX"/>
    <property type="match status" value="1"/>
</dbReference>
<accession>A0A8H4NZM5</accession>
<evidence type="ECO:0000259" key="1">
    <source>
        <dbReference type="PROSITE" id="PS51462"/>
    </source>
</evidence>
<keyword evidence="3" id="KW-1185">Reference proteome</keyword>
<dbReference type="Gene3D" id="3.90.79.10">
    <property type="entry name" value="Nucleoside Triphosphate Pyrophosphohydrolase"/>
    <property type="match status" value="1"/>
</dbReference>
<dbReference type="AlphaFoldDB" id="A0A8H4NZM5"/>
<feature type="domain" description="Nudix hydrolase" evidence="1">
    <location>
        <begin position="1"/>
        <end position="110"/>
    </location>
</feature>
<dbReference type="Pfam" id="PF00293">
    <property type="entry name" value="NUDIX"/>
    <property type="match status" value="1"/>
</dbReference>
<dbReference type="OrthoDB" id="276276at2759"/>
<evidence type="ECO:0000313" key="3">
    <source>
        <dbReference type="Proteomes" id="UP000605986"/>
    </source>
</evidence>
<gene>
    <name evidence="2" type="ORF">F53441_3654</name>
</gene>
<dbReference type="EMBL" id="JAADJG010000144">
    <property type="protein sequence ID" value="KAF4453645.1"/>
    <property type="molecule type" value="Genomic_DNA"/>
</dbReference>
<proteinExistence type="predicted"/>
<sequence length="115" mass="13181">MFEIRGGKVDKTDTSIHDAIVREVAEETSLTVLKVVNELLPFWYTTEKLVGQEKICKVALQHSYLVEVQQQDDFVVDPYEHCEGAWVTVAELPAIPMTDGMRKLVFEAFDTTREY</sequence>
<name>A0A8H4NZM5_9HYPO</name>
<reference evidence="2" key="1">
    <citation type="submission" date="2020-01" db="EMBL/GenBank/DDBJ databases">
        <title>Identification and distribution of gene clusters putatively required for synthesis of sphingolipid metabolism inhibitors in phylogenetically diverse species of the filamentous fungus Fusarium.</title>
        <authorList>
            <person name="Kim H.-S."/>
            <person name="Busman M."/>
            <person name="Brown D.W."/>
            <person name="Divon H."/>
            <person name="Uhlig S."/>
            <person name="Proctor R.H."/>
        </authorList>
    </citation>
    <scope>NUCLEOTIDE SEQUENCE</scope>
    <source>
        <strain evidence="2">NRRL 53441</strain>
    </source>
</reference>